<evidence type="ECO:0000313" key="3">
    <source>
        <dbReference type="Proteomes" id="UP000765509"/>
    </source>
</evidence>
<dbReference type="Proteomes" id="UP000765509">
    <property type="component" value="Unassembled WGS sequence"/>
</dbReference>
<organism evidence="2 3">
    <name type="scientific">Austropuccinia psidii MF-1</name>
    <dbReference type="NCBI Taxonomy" id="1389203"/>
    <lineage>
        <taxon>Eukaryota</taxon>
        <taxon>Fungi</taxon>
        <taxon>Dikarya</taxon>
        <taxon>Basidiomycota</taxon>
        <taxon>Pucciniomycotina</taxon>
        <taxon>Pucciniomycetes</taxon>
        <taxon>Pucciniales</taxon>
        <taxon>Sphaerophragmiaceae</taxon>
        <taxon>Austropuccinia</taxon>
    </lineage>
</organism>
<name>A0A9Q3GFW5_9BASI</name>
<comment type="caution">
    <text evidence="2">The sequence shown here is derived from an EMBL/GenBank/DDBJ whole genome shotgun (WGS) entry which is preliminary data.</text>
</comment>
<feature type="region of interest" description="Disordered" evidence="1">
    <location>
        <begin position="56"/>
        <end position="76"/>
    </location>
</feature>
<feature type="region of interest" description="Disordered" evidence="1">
    <location>
        <begin position="97"/>
        <end position="120"/>
    </location>
</feature>
<dbReference type="EMBL" id="AVOT02000891">
    <property type="protein sequence ID" value="MBW0464832.1"/>
    <property type="molecule type" value="Genomic_DNA"/>
</dbReference>
<feature type="compositionally biased region" description="Polar residues" evidence="1">
    <location>
        <begin position="56"/>
        <end position="72"/>
    </location>
</feature>
<keyword evidence="3" id="KW-1185">Reference proteome</keyword>
<proteinExistence type="predicted"/>
<sequence length="120" mass="14267">MDNGRQGIQPRVSLERTFRKYSEYFPQRTYHRREIEPEGWYSDSFRLTSSVQPTKLSSGFTPLRHQQTSGQESPFFPITGNIQDRERIIGQEQDFFQQEEERVRSYDPEIFGPAERSTKK</sequence>
<evidence type="ECO:0000313" key="2">
    <source>
        <dbReference type="EMBL" id="MBW0464832.1"/>
    </source>
</evidence>
<protein>
    <submittedName>
        <fullName evidence="2">Uncharacterized protein</fullName>
    </submittedName>
</protein>
<accession>A0A9Q3GFW5</accession>
<evidence type="ECO:0000256" key="1">
    <source>
        <dbReference type="SAM" id="MobiDB-lite"/>
    </source>
</evidence>
<gene>
    <name evidence="2" type="ORF">O181_004547</name>
</gene>
<dbReference type="AlphaFoldDB" id="A0A9Q3GFW5"/>
<reference evidence="2" key="1">
    <citation type="submission" date="2021-03" db="EMBL/GenBank/DDBJ databases">
        <title>Draft genome sequence of rust myrtle Austropuccinia psidii MF-1, a brazilian biotype.</title>
        <authorList>
            <person name="Quecine M.C."/>
            <person name="Pachon D.M.R."/>
            <person name="Bonatelli M.L."/>
            <person name="Correr F.H."/>
            <person name="Franceschini L.M."/>
            <person name="Leite T.F."/>
            <person name="Margarido G.R.A."/>
            <person name="Almeida C.A."/>
            <person name="Ferrarezi J.A."/>
            <person name="Labate C.A."/>
        </authorList>
    </citation>
    <scope>NUCLEOTIDE SEQUENCE</scope>
    <source>
        <strain evidence="2">MF-1</strain>
    </source>
</reference>